<sequence>MAIKIWDVATGALKLTLTGHIGQIYGLAFSPYHTCMFSAADDKQVKCWDLEYNKVIRSYHGHLSGVHCLALHPILDNVLFTGGSDSVCRVWDVRTKTQIHVLSHSNTVCSLLARSMDPQIVTGSHDSTIKFWDL</sequence>
<dbReference type="EMBL" id="JABWDY010036781">
    <property type="protein sequence ID" value="KAF5180928.1"/>
    <property type="molecule type" value="Genomic_DNA"/>
</dbReference>
<dbReference type="Gene3D" id="2.130.10.10">
    <property type="entry name" value="YVTN repeat-like/Quinoprotein amine dehydrogenase"/>
    <property type="match status" value="1"/>
</dbReference>
<name>A0A7J6V8C8_THATH</name>
<evidence type="ECO:0000256" key="2">
    <source>
        <dbReference type="ARBA" id="ARBA00022737"/>
    </source>
</evidence>
<gene>
    <name evidence="5" type="ORF">FRX31_029479</name>
</gene>
<evidence type="ECO:0000256" key="4">
    <source>
        <dbReference type="PROSITE-ProRule" id="PRU00221"/>
    </source>
</evidence>
<dbReference type="InterPro" id="IPR036322">
    <property type="entry name" value="WD40_repeat_dom_sf"/>
</dbReference>
<dbReference type="GO" id="GO:0000974">
    <property type="term" value="C:Prp19 complex"/>
    <property type="evidence" value="ECO:0007669"/>
    <property type="project" value="TreeGrafter"/>
</dbReference>
<dbReference type="GO" id="GO:0071011">
    <property type="term" value="C:precatalytic spliceosome"/>
    <property type="evidence" value="ECO:0007669"/>
    <property type="project" value="TreeGrafter"/>
</dbReference>
<dbReference type="InterPro" id="IPR015943">
    <property type="entry name" value="WD40/YVTN_repeat-like_dom_sf"/>
</dbReference>
<dbReference type="PANTHER" id="PTHR19923:SF0">
    <property type="entry name" value="PLEIOTROPIC REGULATOR 1"/>
    <property type="match status" value="1"/>
</dbReference>
<comment type="caution">
    <text evidence="5">The sequence shown here is derived from an EMBL/GenBank/DDBJ whole genome shotgun (WGS) entry which is preliminary data.</text>
</comment>
<feature type="repeat" description="WD" evidence="4">
    <location>
        <begin position="17"/>
        <end position="58"/>
    </location>
</feature>
<evidence type="ECO:0000313" key="5">
    <source>
        <dbReference type="EMBL" id="KAF5180928.1"/>
    </source>
</evidence>
<dbReference type="GO" id="GO:0071013">
    <property type="term" value="C:catalytic step 2 spliceosome"/>
    <property type="evidence" value="ECO:0007669"/>
    <property type="project" value="TreeGrafter"/>
</dbReference>
<dbReference type="PROSITE" id="PS50294">
    <property type="entry name" value="WD_REPEATS_REGION"/>
    <property type="match status" value="3"/>
</dbReference>
<dbReference type="PROSITE" id="PS50082">
    <property type="entry name" value="WD_REPEATS_2"/>
    <property type="match status" value="3"/>
</dbReference>
<dbReference type="PRINTS" id="PR00320">
    <property type="entry name" value="GPROTEINBRPT"/>
</dbReference>
<dbReference type="SMART" id="SM00320">
    <property type="entry name" value="WD40"/>
    <property type="match status" value="3"/>
</dbReference>
<dbReference type="GO" id="GO:0000398">
    <property type="term" value="P:mRNA splicing, via spliceosome"/>
    <property type="evidence" value="ECO:0007669"/>
    <property type="project" value="InterPro"/>
</dbReference>
<dbReference type="InterPro" id="IPR020472">
    <property type="entry name" value="WD40_PAC1"/>
</dbReference>
<feature type="repeat" description="WD" evidence="4">
    <location>
        <begin position="59"/>
        <end position="101"/>
    </location>
</feature>
<evidence type="ECO:0000256" key="1">
    <source>
        <dbReference type="ARBA" id="ARBA00022574"/>
    </source>
</evidence>
<reference evidence="5 6" key="1">
    <citation type="submission" date="2020-06" db="EMBL/GenBank/DDBJ databases">
        <title>Transcriptomic and genomic resources for Thalictrum thalictroides and T. hernandezii: Facilitating candidate gene discovery in an emerging model plant lineage.</title>
        <authorList>
            <person name="Arias T."/>
            <person name="Riano-Pachon D.M."/>
            <person name="Di Stilio V.S."/>
        </authorList>
    </citation>
    <scope>NUCLEOTIDE SEQUENCE [LARGE SCALE GENOMIC DNA]</scope>
    <source>
        <strain evidence="6">cv. WT478/WT964</strain>
        <tissue evidence="5">Leaves</tissue>
    </source>
</reference>
<dbReference type="AlphaFoldDB" id="A0A7J6V8C8"/>
<keyword evidence="2" id="KW-0677">Repeat</keyword>
<proteinExistence type="inferred from homology"/>
<dbReference type="PROSITE" id="PS00678">
    <property type="entry name" value="WD_REPEATS_1"/>
    <property type="match status" value="2"/>
</dbReference>
<dbReference type="SUPFAM" id="SSF50978">
    <property type="entry name" value="WD40 repeat-like"/>
    <property type="match status" value="1"/>
</dbReference>
<dbReference type="InterPro" id="IPR001680">
    <property type="entry name" value="WD40_rpt"/>
</dbReference>
<dbReference type="InterPro" id="IPR045241">
    <property type="entry name" value="Prp46/PLRG1-like"/>
</dbReference>
<dbReference type="InterPro" id="IPR019775">
    <property type="entry name" value="WD40_repeat_CS"/>
</dbReference>
<keyword evidence="6" id="KW-1185">Reference proteome</keyword>
<protein>
    <submittedName>
        <fullName evidence="5">Pre-mrna-splicing factor prp46</fullName>
    </submittedName>
</protein>
<keyword evidence="1 4" id="KW-0853">WD repeat</keyword>
<accession>A0A7J6V8C8</accession>
<feature type="repeat" description="WD" evidence="4">
    <location>
        <begin position="101"/>
        <end position="134"/>
    </location>
</feature>
<dbReference type="PANTHER" id="PTHR19923">
    <property type="entry name" value="WD40 REPEAT PROTEINPRL1/PRL2-RELATED"/>
    <property type="match status" value="1"/>
</dbReference>
<dbReference type="Pfam" id="PF00400">
    <property type="entry name" value="WD40"/>
    <property type="match status" value="3"/>
</dbReference>
<dbReference type="OrthoDB" id="10256122at2759"/>
<organism evidence="5 6">
    <name type="scientific">Thalictrum thalictroides</name>
    <name type="common">Rue-anemone</name>
    <name type="synonym">Anemone thalictroides</name>
    <dbReference type="NCBI Taxonomy" id="46969"/>
    <lineage>
        <taxon>Eukaryota</taxon>
        <taxon>Viridiplantae</taxon>
        <taxon>Streptophyta</taxon>
        <taxon>Embryophyta</taxon>
        <taxon>Tracheophyta</taxon>
        <taxon>Spermatophyta</taxon>
        <taxon>Magnoliopsida</taxon>
        <taxon>Ranunculales</taxon>
        <taxon>Ranunculaceae</taxon>
        <taxon>Thalictroideae</taxon>
        <taxon>Thalictrum</taxon>
    </lineage>
</organism>
<dbReference type="Proteomes" id="UP000554482">
    <property type="component" value="Unassembled WGS sequence"/>
</dbReference>
<evidence type="ECO:0000256" key="3">
    <source>
        <dbReference type="ARBA" id="ARBA00025726"/>
    </source>
</evidence>
<comment type="similarity">
    <text evidence="3">Belongs to the WD repeat PRL1/PRL2 family.</text>
</comment>
<evidence type="ECO:0000313" key="6">
    <source>
        <dbReference type="Proteomes" id="UP000554482"/>
    </source>
</evidence>